<name>A0ABD1FAJ3_HYPHA</name>
<organism evidence="1 2">
    <name type="scientific">Hypothenemus hampei</name>
    <name type="common">Coffee berry borer</name>
    <dbReference type="NCBI Taxonomy" id="57062"/>
    <lineage>
        <taxon>Eukaryota</taxon>
        <taxon>Metazoa</taxon>
        <taxon>Ecdysozoa</taxon>
        <taxon>Arthropoda</taxon>
        <taxon>Hexapoda</taxon>
        <taxon>Insecta</taxon>
        <taxon>Pterygota</taxon>
        <taxon>Neoptera</taxon>
        <taxon>Endopterygota</taxon>
        <taxon>Coleoptera</taxon>
        <taxon>Polyphaga</taxon>
        <taxon>Cucujiformia</taxon>
        <taxon>Curculionidae</taxon>
        <taxon>Scolytinae</taxon>
        <taxon>Hypothenemus</taxon>
    </lineage>
</organism>
<dbReference type="Proteomes" id="UP001566132">
    <property type="component" value="Unassembled WGS sequence"/>
</dbReference>
<reference evidence="1 2" key="1">
    <citation type="submission" date="2024-05" db="EMBL/GenBank/DDBJ databases">
        <title>Genetic variation in Jamaican populations of the coffee berry borer (Hypothenemus hampei).</title>
        <authorList>
            <person name="Errbii M."/>
            <person name="Myrie A."/>
        </authorList>
    </citation>
    <scope>NUCLEOTIDE SEQUENCE [LARGE SCALE GENOMIC DNA]</scope>
    <source>
        <strain evidence="1">JA-Hopewell-2020-01-JO</strain>
        <tissue evidence="1">Whole body</tissue>
    </source>
</reference>
<keyword evidence="2" id="KW-1185">Reference proteome</keyword>
<dbReference type="EMBL" id="JBDJPC010000001">
    <property type="protein sequence ID" value="KAL1516291.1"/>
    <property type="molecule type" value="Genomic_DNA"/>
</dbReference>
<evidence type="ECO:0000313" key="1">
    <source>
        <dbReference type="EMBL" id="KAL1516291.1"/>
    </source>
</evidence>
<sequence>MALLWENFLQGGDAQKMQSAYCTEWINSGTFFHQSLTSSVGNVRIKMDVGLLLQSKPKKTSFDVIRVRDALWQLLIIEMDCK</sequence>
<protein>
    <submittedName>
        <fullName evidence="1">Uncharacterized protein</fullName>
    </submittedName>
</protein>
<gene>
    <name evidence="1" type="ORF">ABEB36_000210</name>
</gene>
<accession>A0ABD1FAJ3</accession>
<proteinExistence type="predicted"/>
<comment type="caution">
    <text evidence="1">The sequence shown here is derived from an EMBL/GenBank/DDBJ whole genome shotgun (WGS) entry which is preliminary data.</text>
</comment>
<evidence type="ECO:0000313" key="2">
    <source>
        <dbReference type="Proteomes" id="UP001566132"/>
    </source>
</evidence>
<dbReference type="AlphaFoldDB" id="A0ABD1FAJ3"/>